<name>A0A4R3LLU1_9BURK</name>
<dbReference type="FunFam" id="3.40.30.10:FF:000331">
    <property type="entry name" value="Glutathione S-transferase"/>
    <property type="match status" value="1"/>
</dbReference>
<evidence type="ECO:0000313" key="5">
    <source>
        <dbReference type="Proteomes" id="UP000295525"/>
    </source>
</evidence>
<dbReference type="InterPro" id="IPR040079">
    <property type="entry name" value="Glutathione_S-Trfase"/>
</dbReference>
<dbReference type="SFLD" id="SFLDS00019">
    <property type="entry name" value="Glutathione_Transferase_(cytos"/>
    <property type="match status" value="1"/>
</dbReference>
<dbReference type="InterPro" id="IPR004045">
    <property type="entry name" value="Glutathione_S-Trfase_N"/>
</dbReference>
<evidence type="ECO:0000259" key="3">
    <source>
        <dbReference type="PROSITE" id="PS50405"/>
    </source>
</evidence>
<evidence type="ECO:0000313" key="4">
    <source>
        <dbReference type="EMBL" id="TCT00499.1"/>
    </source>
</evidence>
<accession>A0A4R3LLU1</accession>
<dbReference type="Proteomes" id="UP000295525">
    <property type="component" value="Unassembled WGS sequence"/>
</dbReference>
<gene>
    <name evidence="4" type="ORF">EDC26_13110</name>
</gene>
<dbReference type="Pfam" id="PF02798">
    <property type="entry name" value="GST_N"/>
    <property type="match status" value="1"/>
</dbReference>
<dbReference type="SFLD" id="SFLDG00358">
    <property type="entry name" value="Main_(cytGST)"/>
    <property type="match status" value="1"/>
</dbReference>
<comment type="caution">
    <text evidence="4">The sequence shown here is derived from an EMBL/GenBank/DDBJ whole genome shotgun (WGS) entry which is preliminary data.</text>
</comment>
<feature type="domain" description="GST C-terminal" evidence="3">
    <location>
        <begin position="91"/>
        <end position="211"/>
    </location>
</feature>
<dbReference type="PROSITE" id="PS50405">
    <property type="entry name" value="GST_CTER"/>
    <property type="match status" value="1"/>
</dbReference>
<dbReference type="SUPFAM" id="SSF47616">
    <property type="entry name" value="GST C-terminal domain-like"/>
    <property type="match status" value="1"/>
</dbReference>
<dbReference type="Gene3D" id="3.40.30.10">
    <property type="entry name" value="Glutaredoxin"/>
    <property type="match status" value="1"/>
</dbReference>
<dbReference type="InterPro" id="IPR036249">
    <property type="entry name" value="Thioredoxin-like_sf"/>
</dbReference>
<organism evidence="4 5">
    <name type="scientific">Paralcaligenes ureilyticus</name>
    <dbReference type="NCBI Taxonomy" id="627131"/>
    <lineage>
        <taxon>Bacteria</taxon>
        <taxon>Pseudomonadati</taxon>
        <taxon>Pseudomonadota</taxon>
        <taxon>Betaproteobacteria</taxon>
        <taxon>Burkholderiales</taxon>
        <taxon>Alcaligenaceae</taxon>
        <taxon>Paralcaligenes</taxon>
    </lineage>
</organism>
<dbReference type="PROSITE" id="PS50404">
    <property type="entry name" value="GST_NTER"/>
    <property type="match status" value="1"/>
</dbReference>
<dbReference type="Pfam" id="PF00043">
    <property type="entry name" value="GST_C"/>
    <property type="match status" value="1"/>
</dbReference>
<evidence type="ECO:0000259" key="2">
    <source>
        <dbReference type="PROSITE" id="PS50404"/>
    </source>
</evidence>
<dbReference type="SUPFAM" id="SSF52833">
    <property type="entry name" value="Thioredoxin-like"/>
    <property type="match status" value="1"/>
</dbReference>
<dbReference type="EMBL" id="SMAJ01000031">
    <property type="protein sequence ID" value="TCT00499.1"/>
    <property type="molecule type" value="Genomic_DNA"/>
</dbReference>
<keyword evidence="5" id="KW-1185">Reference proteome</keyword>
<dbReference type="InterPro" id="IPR004046">
    <property type="entry name" value="GST_C"/>
</dbReference>
<sequence length="219" mass="24607">MSTIRVSAFRWVPPFAQGLVRDLRVRWALEEAGLAYEERLIGREDQLSEAYLNLQPFGQVPAYEEGELVLFESGAIVLHIAERSDALMPSDPGARARTKTWMFAALNTVEPPIMFLNMLDRRQDGDAAAKALRLAAVGEIKKRLASLRSRLDGREYIEDRFTAADLLMTTVLRILRDTDLVAEIPVLEAYCQRCEARPAFRKALAGQMAPFIANAQPKM</sequence>
<evidence type="ECO:0000256" key="1">
    <source>
        <dbReference type="RuleBase" id="RU003494"/>
    </source>
</evidence>
<proteinExistence type="inferred from homology"/>
<dbReference type="CDD" id="cd03207">
    <property type="entry name" value="GST_C_8"/>
    <property type="match status" value="1"/>
</dbReference>
<dbReference type="AlphaFoldDB" id="A0A4R3LLU1"/>
<keyword evidence="4" id="KW-0808">Transferase</keyword>
<comment type="similarity">
    <text evidence="1">Belongs to the GST superfamily.</text>
</comment>
<dbReference type="PANTHER" id="PTHR44051:SF8">
    <property type="entry name" value="GLUTATHIONE S-TRANSFERASE GSTA"/>
    <property type="match status" value="1"/>
</dbReference>
<dbReference type="RefSeq" id="WP_132586436.1">
    <property type="nucleotide sequence ID" value="NZ_SMAJ01000031.1"/>
</dbReference>
<reference evidence="4 5" key="1">
    <citation type="submission" date="2019-03" db="EMBL/GenBank/DDBJ databases">
        <title>Genomic Encyclopedia of Type Strains, Phase IV (KMG-IV): sequencing the most valuable type-strain genomes for metagenomic binning, comparative biology and taxonomic classification.</title>
        <authorList>
            <person name="Goeker M."/>
        </authorList>
    </citation>
    <scope>NUCLEOTIDE SEQUENCE [LARGE SCALE GENOMIC DNA]</scope>
    <source>
        <strain evidence="4 5">DSM 24591</strain>
    </source>
</reference>
<protein>
    <submittedName>
        <fullName evidence="4">Glutathione S-transferase</fullName>
    </submittedName>
</protein>
<dbReference type="GO" id="GO:0016740">
    <property type="term" value="F:transferase activity"/>
    <property type="evidence" value="ECO:0007669"/>
    <property type="project" value="UniProtKB-KW"/>
</dbReference>
<dbReference type="Gene3D" id="1.20.1050.10">
    <property type="match status" value="1"/>
</dbReference>
<dbReference type="PANTHER" id="PTHR44051">
    <property type="entry name" value="GLUTATHIONE S-TRANSFERASE-RELATED"/>
    <property type="match status" value="1"/>
</dbReference>
<dbReference type="InterPro" id="IPR036282">
    <property type="entry name" value="Glutathione-S-Trfase_C_sf"/>
</dbReference>
<dbReference type="CDD" id="cd03046">
    <property type="entry name" value="GST_N_GTT1_like"/>
    <property type="match status" value="1"/>
</dbReference>
<dbReference type="InterPro" id="IPR010987">
    <property type="entry name" value="Glutathione-S-Trfase_C-like"/>
</dbReference>
<feature type="domain" description="GST N-terminal" evidence="2">
    <location>
        <begin position="24"/>
        <end position="88"/>
    </location>
</feature>
<dbReference type="OrthoDB" id="9797500at2"/>